<keyword evidence="3" id="KW-1185">Reference proteome</keyword>
<organism evidence="2 3">
    <name type="scientific">Quadrisphaera setariae</name>
    <dbReference type="NCBI Taxonomy" id="2593304"/>
    <lineage>
        <taxon>Bacteria</taxon>
        <taxon>Bacillati</taxon>
        <taxon>Actinomycetota</taxon>
        <taxon>Actinomycetes</taxon>
        <taxon>Kineosporiales</taxon>
        <taxon>Kineosporiaceae</taxon>
        <taxon>Quadrisphaera</taxon>
    </lineage>
</organism>
<dbReference type="OrthoDB" id="9791637at2"/>
<protein>
    <submittedName>
        <fullName evidence="2">Cupin domain-containing protein</fullName>
    </submittedName>
</protein>
<evidence type="ECO:0000313" key="3">
    <source>
        <dbReference type="Proteomes" id="UP000321234"/>
    </source>
</evidence>
<dbReference type="InterPro" id="IPR014710">
    <property type="entry name" value="RmlC-like_jellyroll"/>
</dbReference>
<dbReference type="InterPro" id="IPR011051">
    <property type="entry name" value="RmlC_Cupin_sf"/>
</dbReference>
<feature type="domain" description="Cupin type-2" evidence="1">
    <location>
        <begin position="52"/>
        <end position="115"/>
    </location>
</feature>
<name>A0A5C8ZHQ1_9ACTN</name>
<dbReference type="RefSeq" id="WP_147925018.1">
    <property type="nucleotide sequence ID" value="NZ_VKAC01000002.1"/>
</dbReference>
<evidence type="ECO:0000313" key="2">
    <source>
        <dbReference type="EMBL" id="TXR57377.1"/>
    </source>
</evidence>
<dbReference type="InterPro" id="IPR013096">
    <property type="entry name" value="Cupin_2"/>
</dbReference>
<comment type="caution">
    <text evidence="2">The sequence shown here is derived from an EMBL/GenBank/DDBJ whole genome shotgun (WGS) entry which is preliminary data.</text>
</comment>
<proteinExistence type="predicted"/>
<dbReference type="Proteomes" id="UP000321234">
    <property type="component" value="Unassembled WGS sequence"/>
</dbReference>
<dbReference type="Pfam" id="PF07883">
    <property type="entry name" value="Cupin_2"/>
    <property type="match status" value="1"/>
</dbReference>
<sequence length="159" mass="17519">MTQFEEIVTGGLPAGITRSDEAFGHRTWSVLGHTYTTKVESEQTYAWHSFDPPSTGVPPHVHPGQDEFIYVLDGVYTLYLDGGWTQAGPGDLVRMPKGLPHAYYNRREEPATSLFWVTPAGRLAQLFSVLHQLDDPAEVVRLSTAHDVDFLPPGAVEGA</sequence>
<accession>A0A5C8ZHQ1</accession>
<dbReference type="InterPro" id="IPR053146">
    <property type="entry name" value="QDO-like"/>
</dbReference>
<dbReference type="Gene3D" id="2.60.120.10">
    <property type="entry name" value="Jelly Rolls"/>
    <property type="match status" value="1"/>
</dbReference>
<dbReference type="PANTHER" id="PTHR36440">
    <property type="entry name" value="PUTATIVE (AFU_ORTHOLOGUE AFUA_8G07350)-RELATED"/>
    <property type="match status" value="1"/>
</dbReference>
<dbReference type="SUPFAM" id="SSF51182">
    <property type="entry name" value="RmlC-like cupins"/>
    <property type="match status" value="1"/>
</dbReference>
<evidence type="ECO:0000259" key="1">
    <source>
        <dbReference type="Pfam" id="PF07883"/>
    </source>
</evidence>
<dbReference type="PANTHER" id="PTHR36440:SF1">
    <property type="entry name" value="PUTATIVE (AFU_ORTHOLOGUE AFUA_8G07350)-RELATED"/>
    <property type="match status" value="1"/>
</dbReference>
<gene>
    <name evidence="2" type="ORF">FMM08_03755</name>
</gene>
<reference evidence="2 3" key="1">
    <citation type="submission" date="2019-07" db="EMBL/GenBank/DDBJ databases">
        <title>Quadrisphaera sp. strain DD2A genome sequencing and assembly.</title>
        <authorList>
            <person name="Kim I."/>
        </authorList>
    </citation>
    <scope>NUCLEOTIDE SEQUENCE [LARGE SCALE GENOMIC DNA]</scope>
    <source>
        <strain evidence="2 3">DD2A</strain>
    </source>
</reference>
<dbReference type="AlphaFoldDB" id="A0A5C8ZHQ1"/>
<dbReference type="EMBL" id="VKAC01000002">
    <property type="protein sequence ID" value="TXR57377.1"/>
    <property type="molecule type" value="Genomic_DNA"/>
</dbReference>